<dbReference type="Pfam" id="PF14460">
    <property type="entry name" value="Prok-E2_D"/>
    <property type="match status" value="1"/>
</dbReference>
<dbReference type="InterPro" id="IPR032787">
    <property type="entry name" value="Prok-E2_D"/>
</dbReference>
<dbReference type="OrthoDB" id="6396928at2"/>
<dbReference type="RefSeq" id="WP_089275172.1">
    <property type="nucleotide sequence ID" value="NZ_FZOC01000007.1"/>
</dbReference>
<protein>
    <submittedName>
        <fullName evidence="1">PRTRC system protein B</fullName>
    </submittedName>
</protein>
<dbReference type="Proteomes" id="UP000198324">
    <property type="component" value="Unassembled WGS sequence"/>
</dbReference>
<proteinExistence type="predicted"/>
<organism evidence="1 2">
    <name type="scientific">Humidesulfovibrio mexicanus</name>
    <dbReference type="NCBI Taxonomy" id="147047"/>
    <lineage>
        <taxon>Bacteria</taxon>
        <taxon>Pseudomonadati</taxon>
        <taxon>Thermodesulfobacteriota</taxon>
        <taxon>Desulfovibrionia</taxon>
        <taxon>Desulfovibrionales</taxon>
        <taxon>Desulfovibrionaceae</taxon>
        <taxon>Humidesulfovibrio</taxon>
    </lineage>
</organism>
<dbReference type="AlphaFoldDB" id="A0A239C7B0"/>
<gene>
    <name evidence="1" type="ORF">SAMN04488503_2980</name>
</gene>
<name>A0A239C7B0_9BACT</name>
<accession>A0A239C7B0</accession>
<keyword evidence="2" id="KW-1185">Reference proteome</keyword>
<sequence>MTIPDSDYALRQMLAVYVQGEPEHLGVHTLGGRRSGGIYVETHAVAVSRGKPVLLAGKPLSLRAARRLAKALDEETRAVGHGMLPERILAAAPSGDLAWWVPAGRHHLRLAADIGLPSGTAHVPALFFALKGASLLVFALKTGAKRPLAKAPLFQLPLWNCFQDGRMCMGSARFEREGTAARRIEEAERAFWNSEFCAHLGGEARVKGGSLKPLWETLVGGKGKFPLARLVPVGVTLGGYLQQEGF</sequence>
<evidence type="ECO:0000313" key="2">
    <source>
        <dbReference type="Proteomes" id="UP000198324"/>
    </source>
</evidence>
<reference evidence="1 2" key="1">
    <citation type="submission" date="2017-06" db="EMBL/GenBank/DDBJ databases">
        <authorList>
            <person name="Kim H.J."/>
            <person name="Triplett B.A."/>
        </authorList>
    </citation>
    <scope>NUCLEOTIDE SEQUENCE [LARGE SCALE GENOMIC DNA]</scope>
    <source>
        <strain evidence="1 2">DSM 13116</strain>
    </source>
</reference>
<evidence type="ECO:0000313" key="1">
    <source>
        <dbReference type="EMBL" id="SNS15782.1"/>
    </source>
</evidence>
<dbReference type="EMBL" id="FZOC01000007">
    <property type="protein sequence ID" value="SNS15782.1"/>
    <property type="molecule type" value="Genomic_DNA"/>
</dbReference>